<dbReference type="InterPro" id="IPR004360">
    <property type="entry name" value="Glyas_Fos-R_dOase_dom"/>
</dbReference>
<keyword evidence="4" id="KW-1185">Reference proteome</keyword>
<dbReference type="InterPro" id="IPR037523">
    <property type="entry name" value="VOC_core"/>
</dbReference>
<dbReference type="PANTHER" id="PTHR43048">
    <property type="entry name" value="METHYLMALONYL-COA EPIMERASE"/>
    <property type="match status" value="1"/>
</dbReference>
<dbReference type="PROSITE" id="PS51819">
    <property type="entry name" value="VOC"/>
    <property type="match status" value="2"/>
</dbReference>
<reference evidence="3 4" key="1">
    <citation type="submission" date="2019-10" db="EMBL/GenBank/DDBJ databases">
        <title>Georgenia wutianyii sp. nov. and Georgenia yuyongxinii sp. nov. isolated from plateau pika (Ochotona curzoniae) in the Qinghai-Tibet plateau of China.</title>
        <authorList>
            <person name="Tian Z."/>
        </authorList>
    </citation>
    <scope>NUCLEOTIDE SEQUENCE [LARGE SCALE GENOMIC DNA]</scope>
    <source>
        <strain evidence="3 4">JCM 19765</strain>
    </source>
</reference>
<dbReference type="GO" id="GO:0004493">
    <property type="term" value="F:methylmalonyl-CoA epimerase activity"/>
    <property type="evidence" value="ECO:0007669"/>
    <property type="project" value="TreeGrafter"/>
</dbReference>
<dbReference type="EMBL" id="WHPC01000021">
    <property type="protein sequence ID" value="MPV36883.1"/>
    <property type="molecule type" value="Genomic_DNA"/>
</dbReference>
<dbReference type="PANTHER" id="PTHR43048:SF3">
    <property type="entry name" value="METHYLMALONYL-COA EPIMERASE, MITOCHONDRIAL"/>
    <property type="match status" value="1"/>
</dbReference>
<keyword evidence="1" id="KW-0479">Metal-binding</keyword>
<evidence type="ECO:0000313" key="3">
    <source>
        <dbReference type="EMBL" id="MPV36883.1"/>
    </source>
</evidence>
<protein>
    <recommendedName>
        <fullName evidence="2">VOC domain-containing protein</fullName>
    </recommendedName>
</protein>
<feature type="domain" description="VOC" evidence="2">
    <location>
        <begin position="147"/>
        <end position="263"/>
    </location>
</feature>
<organism evidence="3 4">
    <name type="scientific">Georgenia subflava</name>
    <dbReference type="NCBI Taxonomy" id="1622177"/>
    <lineage>
        <taxon>Bacteria</taxon>
        <taxon>Bacillati</taxon>
        <taxon>Actinomycetota</taxon>
        <taxon>Actinomycetes</taxon>
        <taxon>Micrococcales</taxon>
        <taxon>Bogoriellaceae</taxon>
        <taxon>Georgenia</taxon>
    </lineage>
</organism>
<evidence type="ECO:0000259" key="2">
    <source>
        <dbReference type="PROSITE" id="PS51819"/>
    </source>
</evidence>
<dbReference type="GO" id="GO:0046491">
    <property type="term" value="P:L-methylmalonyl-CoA metabolic process"/>
    <property type="evidence" value="ECO:0007669"/>
    <property type="project" value="TreeGrafter"/>
</dbReference>
<dbReference type="RefSeq" id="WP_152193826.1">
    <property type="nucleotide sequence ID" value="NZ_VUKD01000001.1"/>
</dbReference>
<proteinExistence type="predicted"/>
<dbReference type="Pfam" id="PF00903">
    <property type="entry name" value="Glyoxalase"/>
    <property type="match status" value="2"/>
</dbReference>
<dbReference type="Gene3D" id="3.10.180.10">
    <property type="entry name" value="2,3-Dihydroxybiphenyl 1,2-Dioxygenase, domain 1"/>
    <property type="match status" value="2"/>
</dbReference>
<dbReference type="GO" id="GO:0046872">
    <property type="term" value="F:metal ion binding"/>
    <property type="evidence" value="ECO:0007669"/>
    <property type="project" value="UniProtKB-KW"/>
</dbReference>
<comment type="caution">
    <text evidence="3">The sequence shown here is derived from an EMBL/GenBank/DDBJ whole genome shotgun (WGS) entry which is preliminary data.</text>
</comment>
<dbReference type="Proteomes" id="UP000437709">
    <property type="component" value="Unassembled WGS sequence"/>
</dbReference>
<dbReference type="InterPro" id="IPR051785">
    <property type="entry name" value="MMCE/EMCE_epimerase"/>
</dbReference>
<gene>
    <name evidence="3" type="ORF">GB881_07410</name>
</gene>
<sequence length="274" mass="29811">MTTERLTTVIYEMNHVGIQVEDLDASLGFYQGVLGGRTVWSTEIAAVELDIVYVEIAGGLVELLHFRAPRPGTTYGIDHVAFLSDDLDADFAGLVGAGYEALVEPRTAGSGVGRNAFVADAYGNRVEILQRDLELRDEPSPNELVEAIDHVCVRAGDLDRAREFYHERMGLEILREVQVPGSDVALTYLAVGNDVVELLHTDETAGKPFPHLALRVTNVEAAAERLGELGVSVRRLPRPGDDDLARAADLVDPDGVRIEILDRPSLLDGFRGQG</sequence>
<dbReference type="AlphaFoldDB" id="A0A6N7EIF9"/>
<name>A0A6N7EIF9_9MICO</name>
<accession>A0A6N7EIF9</accession>
<dbReference type="SUPFAM" id="SSF54593">
    <property type="entry name" value="Glyoxalase/Bleomycin resistance protein/Dihydroxybiphenyl dioxygenase"/>
    <property type="match status" value="2"/>
</dbReference>
<feature type="domain" description="VOC" evidence="2">
    <location>
        <begin position="12"/>
        <end position="131"/>
    </location>
</feature>
<dbReference type="InterPro" id="IPR029068">
    <property type="entry name" value="Glyas_Bleomycin-R_OHBP_Dase"/>
</dbReference>
<evidence type="ECO:0000256" key="1">
    <source>
        <dbReference type="ARBA" id="ARBA00022723"/>
    </source>
</evidence>
<evidence type="ECO:0000313" key="4">
    <source>
        <dbReference type="Proteomes" id="UP000437709"/>
    </source>
</evidence>
<dbReference type="OrthoDB" id="7187210at2"/>